<reference evidence="1" key="1">
    <citation type="submission" date="2018-07" db="EMBL/GenBank/DDBJ databases">
        <title>Genome assembly of strain Ka43.</title>
        <authorList>
            <person name="Kukolya J."/>
            <person name="Nagy I."/>
            <person name="Horvath B."/>
            <person name="Toth A."/>
        </authorList>
    </citation>
    <scope>NUCLEOTIDE SEQUENCE</scope>
    <source>
        <strain evidence="1">KB43</strain>
    </source>
</reference>
<dbReference type="EMBL" id="PRDL01000001">
    <property type="protein sequence ID" value="MBE8715712.1"/>
    <property type="molecule type" value="Genomic_DNA"/>
</dbReference>
<keyword evidence="2" id="KW-1185">Reference proteome</keyword>
<name>A0A928V363_9GAMM</name>
<gene>
    <name evidence="1" type="ORF">C4F51_00740</name>
</gene>
<comment type="caution">
    <text evidence="1">The sequence shown here is derived from an EMBL/GenBank/DDBJ whole genome shotgun (WGS) entry which is preliminary data.</text>
</comment>
<protein>
    <submittedName>
        <fullName evidence="1">Uncharacterized protein</fullName>
    </submittedName>
</protein>
<dbReference type="RefSeq" id="WP_193906258.1">
    <property type="nucleotide sequence ID" value="NZ_PRDL01000001.1"/>
</dbReference>
<sequence>MNNIVTATLTGVAACCLLMMGCSGSDDSKSAVKVFQSDAAVQCESEGISVEDMQKILAAGNIKVHCAQKGNTGMMHMTVCGAPTGSINIYTIPKDQLEQAQMLGFVPVSTLPDYQDVACE</sequence>
<dbReference type="AlphaFoldDB" id="A0A928V363"/>
<accession>A0A928V363</accession>
<evidence type="ECO:0000313" key="2">
    <source>
        <dbReference type="Proteomes" id="UP000652567"/>
    </source>
</evidence>
<evidence type="ECO:0000313" key="1">
    <source>
        <dbReference type="EMBL" id="MBE8715712.1"/>
    </source>
</evidence>
<organism evidence="1 2">
    <name type="scientific">Cellvibrio polysaccharolyticus</name>
    <dbReference type="NCBI Taxonomy" id="2082724"/>
    <lineage>
        <taxon>Bacteria</taxon>
        <taxon>Pseudomonadati</taxon>
        <taxon>Pseudomonadota</taxon>
        <taxon>Gammaproteobacteria</taxon>
        <taxon>Cellvibrionales</taxon>
        <taxon>Cellvibrionaceae</taxon>
        <taxon>Cellvibrio</taxon>
    </lineage>
</organism>
<dbReference type="Proteomes" id="UP000652567">
    <property type="component" value="Unassembled WGS sequence"/>
</dbReference>
<proteinExistence type="predicted"/>